<dbReference type="Pfam" id="PF18551">
    <property type="entry name" value="TackOD1"/>
    <property type="match status" value="1"/>
</dbReference>
<dbReference type="RefSeq" id="WP_160116147.1">
    <property type="nucleotide sequence ID" value="NZ_CAAAHP010000004.1"/>
</dbReference>
<proteinExistence type="predicted"/>
<evidence type="ECO:0000313" key="2">
    <source>
        <dbReference type="EMBL" id="STX50552.1"/>
    </source>
</evidence>
<evidence type="ECO:0000259" key="1">
    <source>
        <dbReference type="PROSITE" id="PS50887"/>
    </source>
</evidence>
<dbReference type="OrthoDB" id="8432393at2"/>
<reference evidence="2 3" key="1">
    <citation type="submission" date="2018-06" db="EMBL/GenBank/DDBJ databases">
        <authorList>
            <consortium name="Pathogen Informatics"/>
            <person name="Doyle S."/>
        </authorList>
    </citation>
    <scope>NUCLEOTIDE SEQUENCE [LARGE SCALE GENOMIC DNA]</scope>
    <source>
        <strain evidence="2 3">NCTC13316</strain>
    </source>
</reference>
<dbReference type="AlphaFoldDB" id="A0A378JR11"/>
<feature type="domain" description="GGDEF" evidence="1">
    <location>
        <begin position="343"/>
        <end position="472"/>
    </location>
</feature>
<dbReference type="EMBL" id="UGOD01000001">
    <property type="protein sequence ID" value="STX50552.1"/>
    <property type="molecule type" value="Genomic_DNA"/>
</dbReference>
<dbReference type="Proteomes" id="UP000254794">
    <property type="component" value="Unassembled WGS sequence"/>
</dbReference>
<evidence type="ECO:0000313" key="3">
    <source>
        <dbReference type="Proteomes" id="UP000254794"/>
    </source>
</evidence>
<dbReference type="InterPro" id="IPR040572">
    <property type="entry name" value="TackOD1"/>
</dbReference>
<dbReference type="Gene3D" id="3.30.70.270">
    <property type="match status" value="1"/>
</dbReference>
<dbReference type="SUPFAM" id="SSF48695">
    <property type="entry name" value="Multiheme cytochromes"/>
    <property type="match status" value="1"/>
</dbReference>
<dbReference type="InterPro" id="IPR029787">
    <property type="entry name" value="Nucleotide_cyclase"/>
</dbReference>
<dbReference type="InterPro" id="IPR036280">
    <property type="entry name" value="Multihaem_cyt_sf"/>
</dbReference>
<protein>
    <recommendedName>
        <fullName evidence="1">GGDEF domain-containing protein</fullName>
    </recommendedName>
</protein>
<gene>
    <name evidence="2" type="ORF">NCTC13316_00635</name>
</gene>
<dbReference type="SUPFAM" id="SSF55073">
    <property type="entry name" value="Nucleotide cyclase"/>
    <property type="match status" value="1"/>
</dbReference>
<accession>A0A378JR11</accession>
<dbReference type="InterPro" id="IPR043128">
    <property type="entry name" value="Rev_trsase/Diguanyl_cyclase"/>
</dbReference>
<organism evidence="2 3">
    <name type="scientific">Legionella busanensis</name>
    <dbReference type="NCBI Taxonomy" id="190655"/>
    <lineage>
        <taxon>Bacteria</taxon>
        <taxon>Pseudomonadati</taxon>
        <taxon>Pseudomonadota</taxon>
        <taxon>Gammaproteobacteria</taxon>
        <taxon>Legionellales</taxon>
        <taxon>Legionellaceae</taxon>
        <taxon>Legionella</taxon>
    </lineage>
</organism>
<dbReference type="InterPro" id="IPR000160">
    <property type="entry name" value="GGDEF_dom"/>
</dbReference>
<dbReference type="PROSITE" id="PS50887">
    <property type="entry name" value="GGDEF"/>
    <property type="match status" value="1"/>
</dbReference>
<keyword evidence="3" id="KW-1185">Reference proteome</keyword>
<sequence>MNQKTVWIINNINAEKLLPLEVNEASSIAELPAEPPFALILAKSPQQDWIDLVKEIRSKPNYRFTPIFYQGDVESNLRHIFDGPSDCELLNKTANQINERLLSVSKLALESLNKESILLIYLYSRPNTYVQGFKSANSPYIYEYPLLTILYNEASGLEHWQLLEDLALKDLLSQQGLVDEIKICPACGSGLLNLKNSCPNCHSIDVKPQRFVHCFACGNIALVPEFLRQERLICTRCHTKLEELGIDYEIPLEDKICNTCSHFFAEPAVDLVCLLCQHTAAPCEFIARRLYNYCITHRGEYLARGIEKSIYTNFSHYFKVIDYPVFLSILSWQVKLAERYSSVFFSVMVLHVTNEDEFIELHGEKNSERLMGQLFTTLKQVFRESDLAARTNGTMYFFLPLANQESCLVIFERIKQTILQLISTEIGKGLAIGISYMTSAEVINNSLQDDLIMAELQTRMLEHNLYLIGDKV</sequence>
<name>A0A378JR11_9GAMM</name>